<dbReference type="Gene3D" id="3.30.1490.20">
    <property type="entry name" value="ATP-grasp fold, A domain"/>
    <property type="match status" value="1"/>
</dbReference>
<keyword evidence="6" id="KW-1185">Reference proteome</keyword>
<evidence type="ECO:0000313" key="6">
    <source>
        <dbReference type="Proteomes" id="UP000697995"/>
    </source>
</evidence>
<dbReference type="PANTHER" id="PTHR42793">
    <property type="entry name" value="COA BINDING DOMAIN CONTAINING PROTEIN"/>
    <property type="match status" value="1"/>
</dbReference>
<dbReference type="Proteomes" id="UP000697995">
    <property type="component" value="Unassembled WGS sequence"/>
</dbReference>
<dbReference type="InterPro" id="IPR032875">
    <property type="entry name" value="Succ_CoA_lig_flav_dom"/>
</dbReference>
<feature type="region of interest" description="Disordered" evidence="3">
    <location>
        <begin position="1"/>
        <end position="56"/>
    </location>
</feature>
<keyword evidence="2" id="KW-0547">Nucleotide-binding</keyword>
<dbReference type="PROSITE" id="PS50975">
    <property type="entry name" value="ATP_GRASP"/>
    <property type="match status" value="1"/>
</dbReference>
<dbReference type="PANTHER" id="PTHR42793:SF4">
    <property type="entry name" value="BLL6376 PROTEIN"/>
    <property type="match status" value="1"/>
</dbReference>
<evidence type="ECO:0000256" key="1">
    <source>
        <dbReference type="ARBA" id="ARBA00022532"/>
    </source>
</evidence>
<comment type="caution">
    <text evidence="5">The sequence shown here is derived from an EMBL/GenBank/DDBJ whole genome shotgun (WGS) entry which is preliminary data.</text>
</comment>
<dbReference type="Gene3D" id="3.40.50.720">
    <property type="entry name" value="NAD(P)-binding Rossmann-like Domain"/>
    <property type="match status" value="1"/>
</dbReference>
<dbReference type="Pfam" id="PF13549">
    <property type="entry name" value="ATP-grasp_5"/>
    <property type="match status" value="1"/>
</dbReference>
<evidence type="ECO:0000256" key="2">
    <source>
        <dbReference type="PROSITE-ProRule" id="PRU00409"/>
    </source>
</evidence>
<keyword evidence="1" id="KW-0816">Tricarboxylic acid cycle</keyword>
<dbReference type="SUPFAM" id="SSF56059">
    <property type="entry name" value="Glutathione synthetase ATP-binding domain-like"/>
    <property type="match status" value="1"/>
</dbReference>
<dbReference type="SMART" id="SM00881">
    <property type="entry name" value="CoA_binding"/>
    <property type="match status" value="1"/>
</dbReference>
<name>A0ABS1D2E6_9PROT</name>
<dbReference type="Gene3D" id="3.30.470.20">
    <property type="entry name" value="ATP-grasp fold, B domain"/>
    <property type="match status" value="1"/>
</dbReference>
<evidence type="ECO:0000259" key="4">
    <source>
        <dbReference type="PROSITE" id="PS50975"/>
    </source>
</evidence>
<dbReference type="Gene3D" id="3.40.50.261">
    <property type="entry name" value="Succinyl-CoA synthetase domains"/>
    <property type="match status" value="2"/>
</dbReference>
<dbReference type="InterPro" id="IPR013815">
    <property type="entry name" value="ATP_grasp_subdomain_1"/>
</dbReference>
<feature type="domain" description="ATP-grasp" evidence="4">
    <location>
        <begin position="568"/>
        <end position="604"/>
    </location>
</feature>
<proteinExistence type="predicted"/>
<evidence type="ECO:0000256" key="3">
    <source>
        <dbReference type="SAM" id="MobiDB-lite"/>
    </source>
</evidence>
<dbReference type="InterPro" id="IPR036291">
    <property type="entry name" value="NAD(P)-bd_dom_sf"/>
</dbReference>
<gene>
    <name evidence="5" type="ORF">CKO45_19645</name>
</gene>
<reference evidence="5 6" key="1">
    <citation type="journal article" date="2020" name="Microorganisms">
        <title>Osmotic Adaptation and Compatible Solute Biosynthesis of Phototrophic Bacteria as Revealed from Genome Analyses.</title>
        <authorList>
            <person name="Imhoff J.F."/>
            <person name="Rahn T."/>
            <person name="Kunzel S."/>
            <person name="Keller A."/>
            <person name="Neulinger S.C."/>
        </authorList>
    </citation>
    <scope>NUCLEOTIDE SEQUENCE [LARGE SCALE GENOMIC DNA]</scope>
    <source>
        <strain evidence="5 6">DSM 15382</strain>
    </source>
</reference>
<dbReference type="SUPFAM" id="SSF51735">
    <property type="entry name" value="NAD(P)-binding Rossmann-fold domains"/>
    <property type="match status" value="1"/>
</dbReference>
<organism evidence="5 6">
    <name type="scientific">Paracraurococcus ruber</name>
    <dbReference type="NCBI Taxonomy" id="77675"/>
    <lineage>
        <taxon>Bacteria</taxon>
        <taxon>Pseudomonadati</taxon>
        <taxon>Pseudomonadota</taxon>
        <taxon>Alphaproteobacteria</taxon>
        <taxon>Acetobacterales</taxon>
        <taxon>Roseomonadaceae</taxon>
        <taxon>Paracraurococcus</taxon>
    </lineage>
</organism>
<dbReference type="InterPro" id="IPR011761">
    <property type="entry name" value="ATP-grasp"/>
</dbReference>
<dbReference type="Pfam" id="PF13607">
    <property type="entry name" value="Succ_CoA_lig"/>
    <property type="match status" value="1"/>
</dbReference>
<keyword evidence="2" id="KW-0067">ATP-binding</keyword>
<dbReference type="InterPro" id="IPR003781">
    <property type="entry name" value="CoA-bd"/>
</dbReference>
<dbReference type="InterPro" id="IPR016102">
    <property type="entry name" value="Succinyl-CoA_synth-like"/>
</dbReference>
<sequence length="771" mass="78871">MAKNAPHGATAGDRWGLGRAIRQADAGPGDAPHGRSAVGCGRGSRRGPPGRWAVAGPRHGVPSFPRGNDQAMPPSPPDRIPLARIVSPRSVAVIGASDDVGKFGGRVIHYLIKHGYGGRLLPINPNRPAIRGLPAFPGIAAAPGPVDVAILAVPVGLLLREIEACAEAGVGACIVITGKLADAGAEGAAIEARAVAAARAAGMRLVGPNCLGIFNVTDGAMLSSSLALEVETVRAGGIGMVSQSGALMGTLVSLGHRHDAGFSRCVSVGNQADLELCDVLEFLIEDAATSVITLYVEGLKDPARFAPLLLRARAAGKPVLCVKAGRSEAGAQAARSHTASLAGSHAAFAALCRDAGAVLLDDPAAMVLAADALDRLPRLPRAGMGVAVVASSGGSTVTTTDMLADYGLRLGEMGAATRAELRRWMPESHVHLPLDTGSFNDGTSEDGLAACIGAFLRDDDIGSVIVPMTTQPAMAARAAMLPPLAREGGRPLLYVMMAGEVGDAARARLRAAEFPFYDHAAQALAVQRALEQEAQGRGRAVLPPPARPPGLALPAALPQGALTEAEAKRLVAAFGIPVTREALATTAGDAVAAAEAIGFPVAMKGVSRAVVHKSDLGLVKLNLADADAVRAAHAALLAAPVPLEGVLVQEMARGAAELILGARHEPGLGPFVLVGSGGIWVEVLRDVQLAPAPLRPEDARAMLRRLAIWPVLAGARGRPALDTEAAAEALVRLSWLAADLGERLVELDLNPILLRAAGEGCIAVDGRATLA</sequence>
<evidence type="ECO:0000313" key="5">
    <source>
        <dbReference type="EMBL" id="MBK1660442.1"/>
    </source>
</evidence>
<dbReference type="Pfam" id="PF13380">
    <property type="entry name" value="CoA_binding_2"/>
    <property type="match status" value="1"/>
</dbReference>
<protein>
    <recommendedName>
        <fullName evidence="4">ATP-grasp domain-containing protein</fullName>
    </recommendedName>
</protein>
<accession>A0ABS1D2E6</accession>
<dbReference type="EMBL" id="NRSG01000178">
    <property type="protein sequence ID" value="MBK1660442.1"/>
    <property type="molecule type" value="Genomic_DNA"/>
</dbReference>
<dbReference type="SUPFAM" id="SSF52210">
    <property type="entry name" value="Succinyl-CoA synthetase domains"/>
    <property type="match status" value="2"/>
</dbReference>